<dbReference type="OrthoDB" id="1787043at2"/>
<dbReference type="RefSeq" id="WP_111742562.1">
    <property type="nucleotide sequence ID" value="NZ_CP046314.1"/>
</dbReference>
<proteinExistence type="predicted"/>
<keyword evidence="3" id="KW-0812">Transmembrane</keyword>
<evidence type="ECO:0000256" key="2">
    <source>
        <dbReference type="ARBA" id="ARBA00022475"/>
    </source>
</evidence>
<accession>A0A2X4N4P4</accession>
<dbReference type="GeneID" id="93206725"/>
<evidence type="ECO:0000256" key="3">
    <source>
        <dbReference type="ARBA" id="ARBA00022692"/>
    </source>
</evidence>
<dbReference type="Proteomes" id="UP000425411">
    <property type="component" value="Chromosome"/>
</dbReference>
<evidence type="ECO:0000313" key="6">
    <source>
        <dbReference type="EMBL" id="QGS09092.1"/>
    </source>
</evidence>
<sequence length="189" mass="21709">MVKKIKKSRSYSYNDRTIKPNVKGKGIPTPEDNEEILDFEGKDASYVKRILAYAIDLAIYIPIALVFQRMTIILRSAGGSENERNALYMTISMIIFAVLLFGYLPNKWKGQTIGKKLLKIRLVPTDRKRIDISKYLVREFLVKVTLCWIVTPIVAAYGLYKIYVAKENNPILIHDKLANTRVVEIQEVK</sequence>
<keyword evidence="7" id="KW-1185">Reference proteome</keyword>
<dbReference type="InterPro" id="IPR051791">
    <property type="entry name" value="Pra-immunoreactive"/>
</dbReference>
<comment type="subcellular location">
    <subcellularLocation>
        <location evidence="1">Cell membrane</location>
        <topology evidence="1">Multi-pass membrane protein</topology>
    </subcellularLocation>
</comment>
<dbReference type="InterPro" id="IPR010432">
    <property type="entry name" value="RDD"/>
</dbReference>
<reference evidence="6 7" key="1">
    <citation type="submission" date="2019-11" db="EMBL/GenBank/DDBJ databases">
        <title>FDA dAtabase for Regulatory Grade micrObial Sequences (FDA-ARGOS): Supporting development and validation of Infectious Disease Dx tests.</title>
        <authorList>
            <person name="Turner S."/>
            <person name="Byrd R."/>
            <person name="Tallon L."/>
            <person name="Sadzewicz L."/>
            <person name="Vavikolanu K."/>
            <person name="Mehta A."/>
            <person name="Aluvathingal J."/>
            <person name="Nadendla S."/>
            <person name="Myers T."/>
            <person name="Yan Y."/>
            <person name="Sichtig H."/>
        </authorList>
    </citation>
    <scope>NUCLEOTIDE SEQUENCE [LARGE SCALE GENOMIC DNA]</scope>
    <source>
        <strain evidence="6 7">FDAARGOS_741</strain>
    </source>
</reference>
<gene>
    <name evidence="6" type="ORF">FOC49_04010</name>
</gene>
<dbReference type="PANTHER" id="PTHR36115">
    <property type="entry name" value="PROLINE-RICH ANTIGEN HOMOLOG-RELATED"/>
    <property type="match status" value="1"/>
</dbReference>
<name>A0A2X4N4P4_9BACL</name>
<protein>
    <submittedName>
        <fullName evidence="6">RDD family protein</fullName>
    </submittedName>
</protein>
<evidence type="ECO:0000256" key="4">
    <source>
        <dbReference type="ARBA" id="ARBA00022989"/>
    </source>
</evidence>
<dbReference type="Pfam" id="PF06271">
    <property type="entry name" value="RDD"/>
    <property type="match status" value="1"/>
</dbReference>
<evidence type="ECO:0000313" key="7">
    <source>
        <dbReference type="Proteomes" id="UP000425411"/>
    </source>
</evidence>
<dbReference type="GO" id="GO:0005886">
    <property type="term" value="C:plasma membrane"/>
    <property type="evidence" value="ECO:0007669"/>
    <property type="project" value="UniProtKB-SubCell"/>
</dbReference>
<evidence type="ECO:0000256" key="5">
    <source>
        <dbReference type="ARBA" id="ARBA00023136"/>
    </source>
</evidence>
<keyword evidence="2" id="KW-1003">Cell membrane</keyword>
<keyword evidence="4" id="KW-1133">Transmembrane helix</keyword>
<organism evidence="6 7">
    <name type="scientific">Gemella morbillorum</name>
    <dbReference type="NCBI Taxonomy" id="29391"/>
    <lineage>
        <taxon>Bacteria</taxon>
        <taxon>Bacillati</taxon>
        <taxon>Bacillota</taxon>
        <taxon>Bacilli</taxon>
        <taxon>Bacillales</taxon>
        <taxon>Gemellaceae</taxon>
        <taxon>Gemella</taxon>
    </lineage>
</organism>
<dbReference type="EMBL" id="CP046314">
    <property type="protein sequence ID" value="QGS09092.1"/>
    <property type="molecule type" value="Genomic_DNA"/>
</dbReference>
<keyword evidence="5" id="KW-0472">Membrane</keyword>
<dbReference type="AlphaFoldDB" id="A0A2X4N4P4"/>
<evidence type="ECO:0000256" key="1">
    <source>
        <dbReference type="ARBA" id="ARBA00004651"/>
    </source>
</evidence>